<proteinExistence type="inferred from homology"/>
<evidence type="ECO:0000256" key="3">
    <source>
        <dbReference type="ARBA" id="ARBA00018504"/>
    </source>
</evidence>
<evidence type="ECO:0000256" key="8">
    <source>
        <dbReference type="ARBA" id="ARBA00023242"/>
    </source>
</evidence>
<organism evidence="11 12">
    <name type="scientific">Candolleomyces aberdarensis</name>
    <dbReference type="NCBI Taxonomy" id="2316362"/>
    <lineage>
        <taxon>Eukaryota</taxon>
        <taxon>Fungi</taxon>
        <taxon>Dikarya</taxon>
        <taxon>Basidiomycota</taxon>
        <taxon>Agaricomycotina</taxon>
        <taxon>Agaricomycetes</taxon>
        <taxon>Agaricomycetidae</taxon>
        <taxon>Agaricales</taxon>
        <taxon>Agaricineae</taxon>
        <taxon>Psathyrellaceae</taxon>
        <taxon>Candolleomyces</taxon>
    </lineage>
</organism>
<evidence type="ECO:0000256" key="1">
    <source>
        <dbReference type="ARBA" id="ARBA00004123"/>
    </source>
</evidence>
<comment type="similarity">
    <text evidence="2 9">Belongs to the EAF6 family.</text>
</comment>
<dbReference type="AlphaFoldDB" id="A0A4Q2DQX3"/>
<keyword evidence="4 9" id="KW-0156">Chromatin regulator</keyword>
<feature type="compositionally biased region" description="Polar residues" evidence="10">
    <location>
        <begin position="89"/>
        <end position="101"/>
    </location>
</feature>
<dbReference type="OrthoDB" id="440324at2759"/>
<comment type="subunit">
    <text evidence="9">Component of the NuA4 histone acetyltransferase complex.</text>
</comment>
<keyword evidence="5 9" id="KW-0805">Transcription regulation</keyword>
<dbReference type="InterPro" id="IPR015418">
    <property type="entry name" value="Eaf6"/>
</dbReference>
<keyword evidence="6" id="KW-0175">Coiled coil</keyword>
<evidence type="ECO:0000256" key="9">
    <source>
        <dbReference type="RuleBase" id="RU368022"/>
    </source>
</evidence>
<keyword evidence="9" id="KW-0227">DNA damage</keyword>
<evidence type="ECO:0000313" key="11">
    <source>
        <dbReference type="EMBL" id="RXW21602.1"/>
    </source>
</evidence>
<dbReference type="Pfam" id="PF09340">
    <property type="entry name" value="NuA4"/>
    <property type="match status" value="1"/>
</dbReference>
<dbReference type="EMBL" id="SDEE01000101">
    <property type="protein sequence ID" value="RXW21602.1"/>
    <property type="molecule type" value="Genomic_DNA"/>
</dbReference>
<dbReference type="GO" id="GO:0005634">
    <property type="term" value="C:nucleus"/>
    <property type="evidence" value="ECO:0007669"/>
    <property type="project" value="UniProtKB-SubCell"/>
</dbReference>
<dbReference type="GO" id="GO:0035267">
    <property type="term" value="C:NuA4 histone acetyltransferase complex"/>
    <property type="evidence" value="ECO:0007669"/>
    <property type="project" value="UniProtKB-UniRule"/>
</dbReference>
<reference evidence="11 12" key="1">
    <citation type="submission" date="2019-01" db="EMBL/GenBank/DDBJ databases">
        <title>Draft genome sequence of Psathyrella aberdarensis IHI B618.</title>
        <authorList>
            <person name="Buettner E."/>
            <person name="Kellner H."/>
        </authorList>
    </citation>
    <scope>NUCLEOTIDE SEQUENCE [LARGE SCALE GENOMIC DNA]</scope>
    <source>
        <strain evidence="11 12">IHI B618</strain>
    </source>
</reference>
<comment type="caution">
    <text evidence="11">The sequence shown here is derived from an EMBL/GenBank/DDBJ whole genome shotgun (WGS) entry which is preliminary data.</text>
</comment>
<evidence type="ECO:0000256" key="4">
    <source>
        <dbReference type="ARBA" id="ARBA00022853"/>
    </source>
</evidence>
<evidence type="ECO:0000256" key="7">
    <source>
        <dbReference type="ARBA" id="ARBA00023163"/>
    </source>
</evidence>
<gene>
    <name evidence="11" type="ORF">EST38_g4237</name>
</gene>
<keyword evidence="8 9" id="KW-0539">Nucleus</keyword>
<keyword evidence="7 9" id="KW-0804">Transcription</keyword>
<dbReference type="GO" id="GO:0006325">
    <property type="term" value="P:chromatin organization"/>
    <property type="evidence" value="ECO:0007669"/>
    <property type="project" value="UniProtKB-KW"/>
</dbReference>
<feature type="compositionally biased region" description="Polar residues" evidence="10">
    <location>
        <begin position="110"/>
        <end position="124"/>
    </location>
</feature>
<evidence type="ECO:0000256" key="6">
    <source>
        <dbReference type="ARBA" id="ARBA00023054"/>
    </source>
</evidence>
<evidence type="ECO:0000256" key="10">
    <source>
        <dbReference type="SAM" id="MobiDB-lite"/>
    </source>
</evidence>
<comment type="subcellular location">
    <subcellularLocation>
        <location evidence="1 9">Nucleus</location>
    </subcellularLocation>
</comment>
<name>A0A4Q2DQX3_9AGAR</name>
<dbReference type="GO" id="GO:0006281">
    <property type="term" value="P:DNA repair"/>
    <property type="evidence" value="ECO:0007669"/>
    <property type="project" value="UniProtKB-UniRule"/>
</dbReference>
<sequence length="186" mass="20945">MAEATTAPTADDRTQYETLRKELMQALPKKRLVDKQLAQIESQIYALEANYLTETAAHSGGNIIQGFEGYLKNQNTTRKKYEVSDQDRIFSNSSQTYQKSLDLNGDEESTTATDDYKQPSTGPTTVVLPPAPKSQELSLQQKRARDKEYQRRKRASASLRSTGESEEEASTSSRRTTKRARLAEDD</sequence>
<evidence type="ECO:0000313" key="12">
    <source>
        <dbReference type="Proteomes" id="UP000290288"/>
    </source>
</evidence>
<dbReference type="PANTHER" id="PTHR13476">
    <property type="entry name" value="CHROMATIN MODIFICATION-RELATED PROTEIN MEAF6"/>
    <property type="match status" value="1"/>
</dbReference>
<feature type="region of interest" description="Disordered" evidence="10">
    <location>
        <begin position="82"/>
        <end position="186"/>
    </location>
</feature>
<dbReference type="STRING" id="2316362.A0A4Q2DQX3"/>
<keyword evidence="12" id="KW-1185">Reference proteome</keyword>
<dbReference type="Proteomes" id="UP000290288">
    <property type="component" value="Unassembled WGS sequence"/>
</dbReference>
<evidence type="ECO:0000256" key="2">
    <source>
        <dbReference type="ARBA" id="ARBA00010916"/>
    </source>
</evidence>
<accession>A0A4Q2DQX3</accession>
<keyword evidence="9" id="KW-0234">DNA repair</keyword>
<protein>
    <recommendedName>
        <fullName evidence="3 9">Chromatin modification-related protein EAF6</fullName>
    </recommendedName>
</protein>
<comment type="function">
    <text evidence="9">Component of the NuA4 histone acetyltransferase complex which is involved in transcriptional activation of selected genes principally by acetylation of nucleosomal histone H4 and H2A. The NuA4 complex is also involved in DNA repair.</text>
</comment>
<evidence type="ECO:0000256" key="5">
    <source>
        <dbReference type="ARBA" id="ARBA00023015"/>
    </source>
</evidence>